<feature type="transmembrane region" description="Helical" evidence="3">
    <location>
        <begin position="175"/>
        <end position="194"/>
    </location>
</feature>
<evidence type="ECO:0000256" key="3">
    <source>
        <dbReference type="SAM" id="Phobius"/>
    </source>
</evidence>
<sequence length="251" mass="29465">MRNAIFPTKGLIHSLIDPFLGIFIASTLILLWLSSLIVLLSIDVSQIPLIWIVPAVLGRAFLHTGIFITAHDAIHGTIFPQNRQINDFIGSLAARLYVLLPYKTLSEKHRLHHRFPSSEKDPDFCERGQNNPFFWYVKFMKEYLDGKQAWVLLIGMSIIFYSLLWGLHIPMINLILFWLLPLFLSSIQLFYFGIFLPHRRPKAGYTNRHCAKSSYYSIFWSFVTCYHFGYHWEHHEYPHLPWYKLPLAVRS</sequence>
<proteinExistence type="inferred from homology"/>
<evidence type="ECO:0000259" key="4">
    <source>
        <dbReference type="Pfam" id="PF00487"/>
    </source>
</evidence>
<comment type="cofactor">
    <cofactor evidence="1">
        <name>Fe(2+)</name>
        <dbReference type="ChEBI" id="CHEBI:29033"/>
    </cofactor>
</comment>
<evidence type="ECO:0000313" key="5">
    <source>
        <dbReference type="EMBL" id="MBW4543626.1"/>
    </source>
</evidence>
<dbReference type="AlphaFoldDB" id="A0A951PI40"/>
<reference evidence="5" key="1">
    <citation type="submission" date="2021-05" db="EMBL/GenBank/DDBJ databases">
        <authorList>
            <person name="Pietrasiak N."/>
            <person name="Ward R."/>
            <person name="Stajich J.E."/>
            <person name="Kurbessoian T."/>
        </authorList>
    </citation>
    <scope>NUCLEOTIDE SEQUENCE</scope>
    <source>
        <strain evidence="5">CPER-KK1</strain>
    </source>
</reference>
<keyword evidence="3" id="KW-0812">Transmembrane</keyword>
<keyword evidence="3" id="KW-0472">Membrane</keyword>
<dbReference type="EMBL" id="JAHHIF010000004">
    <property type="protein sequence ID" value="MBW4543626.1"/>
    <property type="molecule type" value="Genomic_DNA"/>
</dbReference>
<dbReference type="GO" id="GO:0006629">
    <property type="term" value="P:lipid metabolic process"/>
    <property type="evidence" value="ECO:0007669"/>
    <property type="project" value="InterPro"/>
</dbReference>
<dbReference type="Proteomes" id="UP000753908">
    <property type="component" value="Unassembled WGS sequence"/>
</dbReference>
<gene>
    <name evidence="5" type="ORF">KME25_04130</name>
</gene>
<dbReference type="InterPro" id="IPR005804">
    <property type="entry name" value="FA_desaturase_dom"/>
</dbReference>
<evidence type="ECO:0000256" key="1">
    <source>
        <dbReference type="ARBA" id="ARBA00001954"/>
    </source>
</evidence>
<feature type="transmembrane region" description="Helical" evidence="3">
    <location>
        <begin position="49"/>
        <end position="68"/>
    </location>
</feature>
<reference evidence="5" key="2">
    <citation type="journal article" date="2022" name="Microbiol. Resour. Announc.">
        <title>Metagenome Sequencing to Explore Phylogenomics of Terrestrial Cyanobacteria.</title>
        <authorList>
            <person name="Ward R.D."/>
            <person name="Stajich J.E."/>
            <person name="Johansen J.R."/>
            <person name="Huntemann M."/>
            <person name="Clum A."/>
            <person name="Foster B."/>
            <person name="Foster B."/>
            <person name="Roux S."/>
            <person name="Palaniappan K."/>
            <person name="Varghese N."/>
            <person name="Mukherjee S."/>
            <person name="Reddy T.B.K."/>
            <person name="Daum C."/>
            <person name="Copeland A."/>
            <person name="Chen I.A."/>
            <person name="Ivanova N.N."/>
            <person name="Kyrpides N.C."/>
            <person name="Shapiro N."/>
            <person name="Eloe-Fadrosh E.A."/>
            <person name="Pietrasiak N."/>
        </authorList>
    </citation>
    <scope>NUCLEOTIDE SEQUENCE</scope>
    <source>
        <strain evidence="5">CPER-KK1</strain>
    </source>
</reference>
<name>A0A951PI40_9CYAN</name>
<comment type="similarity">
    <text evidence="2">Belongs to the fatty acid desaturase type 2 family.</text>
</comment>
<accession>A0A951PI40</accession>
<evidence type="ECO:0000313" key="6">
    <source>
        <dbReference type="Proteomes" id="UP000753908"/>
    </source>
</evidence>
<dbReference type="EC" id="1.14.19.-" evidence="5"/>
<organism evidence="5 6">
    <name type="scientific">Symplocastrum torsivum CPER-KK1</name>
    <dbReference type="NCBI Taxonomy" id="450513"/>
    <lineage>
        <taxon>Bacteria</taxon>
        <taxon>Bacillati</taxon>
        <taxon>Cyanobacteriota</taxon>
        <taxon>Cyanophyceae</taxon>
        <taxon>Oscillatoriophycideae</taxon>
        <taxon>Oscillatoriales</taxon>
        <taxon>Microcoleaceae</taxon>
        <taxon>Symplocastrum</taxon>
    </lineage>
</organism>
<protein>
    <submittedName>
        <fullName evidence="5">Fatty acid desaturase</fullName>
        <ecNumber evidence="5">1.14.19.-</ecNumber>
    </submittedName>
</protein>
<evidence type="ECO:0000256" key="2">
    <source>
        <dbReference type="ARBA" id="ARBA00008749"/>
    </source>
</evidence>
<feature type="transmembrane region" description="Helical" evidence="3">
    <location>
        <begin position="20"/>
        <end position="42"/>
    </location>
</feature>
<keyword evidence="5" id="KW-0560">Oxidoreductase</keyword>
<feature type="transmembrane region" description="Helical" evidence="3">
    <location>
        <begin position="149"/>
        <end position="169"/>
    </location>
</feature>
<dbReference type="GO" id="GO:0016491">
    <property type="term" value="F:oxidoreductase activity"/>
    <property type="evidence" value="ECO:0007669"/>
    <property type="project" value="UniProtKB-KW"/>
</dbReference>
<feature type="domain" description="Fatty acid desaturase" evidence="4">
    <location>
        <begin position="51"/>
        <end position="248"/>
    </location>
</feature>
<keyword evidence="3" id="KW-1133">Transmembrane helix</keyword>
<dbReference type="Pfam" id="PF00487">
    <property type="entry name" value="FA_desaturase"/>
    <property type="match status" value="1"/>
</dbReference>
<comment type="caution">
    <text evidence="5">The sequence shown here is derived from an EMBL/GenBank/DDBJ whole genome shotgun (WGS) entry which is preliminary data.</text>
</comment>